<evidence type="ECO:0000313" key="3">
    <source>
        <dbReference type="Proteomes" id="UP000441797"/>
    </source>
</evidence>
<gene>
    <name evidence="2" type="ORF">BWI75_13500</name>
</gene>
<name>A0A6N8FYA8_9CHRO</name>
<keyword evidence="3" id="KW-1185">Reference proteome</keyword>
<dbReference type="EMBL" id="NAPY01000020">
    <property type="protein sequence ID" value="MUL37325.1"/>
    <property type="molecule type" value="Genomic_DNA"/>
</dbReference>
<evidence type="ECO:0000259" key="1">
    <source>
        <dbReference type="Pfam" id="PF14261"/>
    </source>
</evidence>
<dbReference type="OrthoDB" id="508261at2"/>
<accession>A0A6N8FYA8</accession>
<dbReference type="AlphaFoldDB" id="A0A6N8FYA8"/>
<dbReference type="PANTHER" id="PTHR34613:SF1">
    <property type="entry name" value="SLL6017 PROTEIN"/>
    <property type="match status" value="1"/>
</dbReference>
<protein>
    <recommendedName>
        <fullName evidence="1">DUF4351 domain-containing protein</fullName>
    </recommendedName>
</protein>
<sequence>MSFDNLCKLLSEKYPTNFANWVLGTPQASVKILKTELSIEPIRADYVTFLQLQGRILHLEFQTKLESTPPLPLRMLDYWVRLYRLYRLPITQVVVLLLPPAPETVIETFFNLETTRHEYRVIQMWEEDPEIFLNDEALLPLAPLAITSQPQILLQQIAERVNQVSANKRGEISAYTQILAGLKYKKDLIRQLFRESIMRESVIYQEIFEEGEQQGREQGREQGEKSLVLRQLTRRVGELPQPVRQRIETLPLEQLENLGEALLDFTSLVDLQVWLEARSPHADVVQSDT</sequence>
<dbReference type="Proteomes" id="UP000441797">
    <property type="component" value="Unassembled WGS sequence"/>
</dbReference>
<dbReference type="Pfam" id="PF14261">
    <property type="entry name" value="DUF4351"/>
    <property type="match status" value="1"/>
</dbReference>
<dbReference type="PANTHER" id="PTHR34613">
    <property type="entry name" value="SLL0800 PROTEIN"/>
    <property type="match status" value="1"/>
</dbReference>
<feature type="domain" description="DUF4351" evidence="1">
    <location>
        <begin position="217"/>
        <end position="275"/>
    </location>
</feature>
<evidence type="ECO:0000313" key="2">
    <source>
        <dbReference type="EMBL" id="MUL37325.1"/>
    </source>
</evidence>
<organism evidence="2 3">
    <name type="scientific">Gloeocapsopsis dulcis AAB1 = 1H9</name>
    <dbReference type="NCBI Taxonomy" id="1433147"/>
    <lineage>
        <taxon>Bacteria</taxon>
        <taxon>Bacillati</taxon>
        <taxon>Cyanobacteriota</taxon>
        <taxon>Cyanophyceae</taxon>
        <taxon>Oscillatoriophycideae</taxon>
        <taxon>Chroococcales</taxon>
        <taxon>Chroococcaceae</taxon>
        <taxon>Gloeocapsopsis</taxon>
        <taxon>Gloeocapsopsis dulcis</taxon>
    </lineage>
</organism>
<comment type="caution">
    <text evidence="2">The sequence shown here is derived from an EMBL/GenBank/DDBJ whole genome shotgun (WGS) entry which is preliminary data.</text>
</comment>
<dbReference type="RefSeq" id="WP_105218723.1">
    <property type="nucleotide sequence ID" value="NZ_CAWNSU010000005.1"/>
</dbReference>
<proteinExistence type="predicted"/>
<dbReference type="InterPro" id="IPR025587">
    <property type="entry name" value="DUF4351"/>
</dbReference>
<reference evidence="2 3" key="1">
    <citation type="journal article" date="2019" name="Front. Microbiol.">
        <title>Genomic Features for Desiccation Tolerance and Sugar Biosynthesis in the Extremophile Gloeocapsopsis sp. UTEX B3054.</title>
        <authorList>
            <person name="Urrejola C."/>
            <person name="Alcorta J."/>
            <person name="Salas L."/>
            <person name="Vasquez M."/>
            <person name="Polz M.F."/>
            <person name="Vicuna R."/>
            <person name="Diez B."/>
        </authorList>
    </citation>
    <scope>NUCLEOTIDE SEQUENCE [LARGE SCALE GENOMIC DNA]</scope>
    <source>
        <strain evidence="2 3">1H9</strain>
    </source>
</reference>